<dbReference type="PANTHER" id="PTHR15140">
    <property type="entry name" value="TUBULIN-SPECIFIC CHAPERONE E"/>
    <property type="match status" value="1"/>
</dbReference>
<keyword evidence="2" id="KW-1185">Reference proteome</keyword>
<dbReference type="InterPro" id="IPR032675">
    <property type="entry name" value="LRR_dom_sf"/>
</dbReference>
<dbReference type="SUPFAM" id="SSF52058">
    <property type="entry name" value="L domain-like"/>
    <property type="match status" value="1"/>
</dbReference>
<protein>
    <submittedName>
        <fullName evidence="1">Tubulin-specific chaperone cofactor E-like protein</fullName>
    </submittedName>
</protein>
<gene>
    <name evidence="1" type="primary">Tbcel</name>
    <name evidence="1" type="ORF">Anas_03776</name>
</gene>
<dbReference type="Gene3D" id="3.10.20.90">
    <property type="entry name" value="Phosphatidylinositol 3-kinase Catalytic Subunit, Chain A, domain 1"/>
    <property type="match status" value="1"/>
</dbReference>
<accession>A0A5N5TIZ3</accession>
<dbReference type="EMBL" id="SEYY01001627">
    <property type="protein sequence ID" value="KAB7505200.1"/>
    <property type="molecule type" value="Genomic_DNA"/>
</dbReference>
<reference evidence="1 2" key="1">
    <citation type="journal article" date="2019" name="PLoS Biol.">
        <title>Sex chromosomes control vertical transmission of feminizing Wolbachia symbionts in an isopod.</title>
        <authorList>
            <person name="Becking T."/>
            <person name="Chebbi M.A."/>
            <person name="Giraud I."/>
            <person name="Moumen B."/>
            <person name="Laverre T."/>
            <person name="Caubet Y."/>
            <person name="Peccoud J."/>
            <person name="Gilbert C."/>
            <person name="Cordaux R."/>
        </authorList>
    </citation>
    <scope>NUCLEOTIDE SEQUENCE [LARGE SCALE GENOMIC DNA]</scope>
    <source>
        <strain evidence="1">ANa2</strain>
        <tissue evidence="1">Whole body excluding digestive tract and cuticle</tissue>
    </source>
</reference>
<dbReference type="PANTHER" id="PTHR15140:SF6">
    <property type="entry name" value="TUBULIN-SPECIFIC CHAPERONE COFACTOR E-LIKE PROTEIN"/>
    <property type="match status" value="1"/>
</dbReference>
<dbReference type="AlphaFoldDB" id="A0A5N5TIZ3"/>
<organism evidence="1 2">
    <name type="scientific">Armadillidium nasatum</name>
    <dbReference type="NCBI Taxonomy" id="96803"/>
    <lineage>
        <taxon>Eukaryota</taxon>
        <taxon>Metazoa</taxon>
        <taxon>Ecdysozoa</taxon>
        <taxon>Arthropoda</taxon>
        <taxon>Crustacea</taxon>
        <taxon>Multicrustacea</taxon>
        <taxon>Malacostraca</taxon>
        <taxon>Eumalacostraca</taxon>
        <taxon>Peracarida</taxon>
        <taxon>Isopoda</taxon>
        <taxon>Oniscidea</taxon>
        <taxon>Crinocheta</taxon>
        <taxon>Armadillidiidae</taxon>
        <taxon>Armadillidium</taxon>
    </lineage>
</organism>
<dbReference type="Gene3D" id="3.80.10.10">
    <property type="entry name" value="Ribonuclease Inhibitor"/>
    <property type="match status" value="2"/>
</dbReference>
<dbReference type="SUPFAM" id="SSF54236">
    <property type="entry name" value="Ubiquitin-like"/>
    <property type="match status" value="1"/>
</dbReference>
<evidence type="ECO:0000313" key="1">
    <source>
        <dbReference type="EMBL" id="KAB7505200.1"/>
    </source>
</evidence>
<proteinExistence type="predicted"/>
<dbReference type="Proteomes" id="UP000326759">
    <property type="component" value="Unassembled WGS sequence"/>
</dbReference>
<comment type="caution">
    <text evidence="1">The sequence shown here is derived from an EMBL/GenBank/DDBJ whole genome shotgun (WGS) entry which is preliminary data.</text>
</comment>
<name>A0A5N5TIZ3_9CRUS</name>
<dbReference type="InterPro" id="IPR029071">
    <property type="entry name" value="Ubiquitin-like_domsf"/>
</dbReference>
<sequence length="418" mass="47707">MKKISGMPNLPEAVELKYGEHFFDMQLIDVACVTLSLRGCGRFRPPSVLILAGCDIEEAGDEEELRSQCEGVTELDLSKNKFKKWEEVFKILQFVPALTFLNLSYNSFENSVRCPTYGLSHLSRLILNGTGLPWKDVHSLLSLTPSLEELHLCLNGYSTVDKSSSAYKTVKRIHFNCNPVKDWKQIEQLGLAFPSLEILILADCPIESLSKDCSYSNVFPRLKYLSLNNSKISSWDSVDLINKFPILKELRLHQCPLFQQYSDDERRKLSISRLAFIERLNGGANISPEEREDAERGFIRYYLNVSEEERPNRYNELVTIHGHLDPLVNVSLKPKKSVQVTIVYGDIKVNRTLSVYMKVADVKRTLEPEFGIPSSRMRLFYVDKANGASYAPDELKINTKQLYTLNMNSGDEFIVDLK</sequence>
<dbReference type="OrthoDB" id="5855206at2759"/>
<evidence type="ECO:0000313" key="2">
    <source>
        <dbReference type="Proteomes" id="UP000326759"/>
    </source>
</evidence>